<dbReference type="GO" id="GO:0008270">
    <property type="term" value="F:zinc ion binding"/>
    <property type="evidence" value="ECO:0007669"/>
    <property type="project" value="UniProtKB-KW"/>
</dbReference>
<keyword evidence="9" id="KW-1185">Reference proteome</keyword>
<evidence type="ECO:0000259" key="7">
    <source>
        <dbReference type="PROSITE" id="PS50089"/>
    </source>
</evidence>
<dbReference type="Gene3D" id="3.30.40.10">
    <property type="entry name" value="Zinc/RING finger domain, C3HC4 (zinc finger)"/>
    <property type="match status" value="1"/>
</dbReference>
<dbReference type="PROSITE" id="PS50089">
    <property type="entry name" value="ZF_RING_2"/>
    <property type="match status" value="1"/>
</dbReference>
<protein>
    <recommendedName>
        <fullName evidence="7">RING-type domain-containing protein</fullName>
    </recommendedName>
</protein>
<keyword evidence="3" id="KW-0862">Zinc</keyword>
<feature type="chain" id="PRO_5042926204" description="RING-type domain-containing protein" evidence="6">
    <location>
        <begin position="19"/>
        <end position="137"/>
    </location>
</feature>
<dbReference type="Pfam" id="PF13639">
    <property type="entry name" value="zf-RING_2"/>
    <property type="match status" value="1"/>
</dbReference>
<evidence type="ECO:0000256" key="5">
    <source>
        <dbReference type="SAM" id="MobiDB-lite"/>
    </source>
</evidence>
<keyword evidence="6" id="KW-0732">Signal</keyword>
<evidence type="ECO:0000313" key="9">
    <source>
        <dbReference type="Proteomes" id="UP001367676"/>
    </source>
</evidence>
<dbReference type="SUPFAM" id="SSF57850">
    <property type="entry name" value="RING/U-box"/>
    <property type="match status" value="1"/>
</dbReference>
<dbReference type="AlphaFoldDB" id="A0AAN9YBA0"/>
<proteinExistence type="predicted"/>
<dbReference type="InterPro" id="IPR052788">
    <property type="entry name" value="RING-type_E3_ligase_ATL"/>
</dbReference>
<evidence type="ECO:0000256" key="6">
    <source>
        <dbReference type="SAM" id="SignalP"/>
    </source>
</evidence>
<accession>A0AAN9YBA0</accession>
<comment type="caution">
    <text evidence="8">The sequence shown here is derived from an EMBL/GenBank/DDBJ whole genome shotgun (WGS) entry which is preliminary data.</text>
</comment>
<evidence type="ECO:0000256" key="3">
    <source>
        <dbReference type="ARBA" id="ARBA00022833"/>
    </source>
</evidence>
<organism evidence="8 9">
    <name type="scientific">Parthenolecanium corni</name>
    <dbReference type="NCBI Taxonomy" id="536013"/>
    <lineage>
        <taxon>Eukaryota</taxon>
        <taxon>Metazoa</taxon>
        <taxon>Ecdysozoa</taxon>
        <taxon>Arthropoda</taxon>
        <taxon>Hexapoda</taxon>
        <taxon>Insecta</taxon>
        <taxon>Pterygota</taxon>
        <taxon>Neoptera</taxon>
        <taxon>Paraneoptera</taxon>
        <taxon>Hemiptera</taxon>
        <taxon>Sternorrhyncha</taxon>
        <taxon>Coccoidea</taxon>
        <taxon>Coccidae</taxon>
        <taxon>Parthenolecanium</taxon>
    </lineage>
</organism>
<dbReference type="InterPro" id="IPR013083">
    <property type="entry name" value="Znf_RING/FYVE/PHD"/>
</dbReference>
<feature type="signal peptide" evidence="6">
    <location>
        <begin position="1"/>
        <end position="18"/>
    </location>
</feature>
<evidence type="ECO:0000313" key="8">
    <source>
        <dbReference type="EMBL" id="KAK7605194.1"/>
    </source>
</evidence>
<keyword evidence="1" id="KW-0479">Metal-binding</keyword>
<dbReference type="PANTHER" id="PTHR45798">
    <property type="entry name" value="RING-H2 FINGER PROTEIN ATL61-RELATED-RELATED"/>
    <property type="match status" value="1"/>
</dbReference>
<evidence type="ECO:0000256" key="1">
    <source>
        <dbReference type="ARBA" id="ARBA00022723"/>
    </source>
</evidence>
<dbReference type="InterPro" id="IPR001841">
    <property type="entry name" value="Znf_RING"/>
</dbReference>
<gene>
    <name evidence="8" type="ORF">V9T40_007052</name>
</gene>
<reference evidence="8 9" key="1">
    <citation type="submission" date="2024-03" db="EMBL/GenBank/DDBJ databases">
        <title>Adaptation during the transition from Ophiocordyceps entomopathogen to insect associate is accompanied by gene loss and intensified selection.</title>
        <authorList>
            <person name="Ward C.M."/>
            <person name="Onetto C.A."/>
            <person name="Borneman A.R."/>
        </authorList>
    </citation>
    <scope>NUCLEOTIDE SEQUENCE [LARGE SCALE GENOMIC DNA]</scope>
    <source>
        <strain evidence="8">AWRI1</strain>
        <tissue evidence="8">Single Adult Female</tissue>
    </source>
</reference>
<dbReference type="Proteomes" id="UP001367676">
    <property type="component" value="Unassembled WGS sequence"/>
</dbReference>
<keyword evidence="2 4" id="KW-0863">Zinc-finger</keyword>
<evidence type="ECO:0000256" key="4">
    <source>
        <dbReference type="PROSITE-ProRule" id="PRU00175"/>
    </source>
</evidence>
<sequence length="137" mass="15550">MNPAIVSAAVVVVGIIAAALYQTFSEAPPTHNHHSNRRRTAGDNVYNYNYTSFNTNNYYPPDESITENESRNRKKQRRKLTVKNSECGICLEELTGRLEVLPCDHAYHAVCLEKYSESENKSNGEKLKCPLCRQEID</sequence>
<dbReference type="EMBL" id="JBBCAQ010000002">
    <property type="protein sequence ID" value="KAK7605194.1"/>
    <property type="molecule type" value="Genomic_DNA"/>
</dbReference>
<evidence type="ECO:0000256" key="2">
    <source>
        <dbReference type="ARBA" id="ARBA00022771"/>
    </source>
</evidence>
<dbReference type="PANTHER" id="PTHR45798:SF88">
    <property type="entry name" value="RING-H2 FINGER PROTEIN ATL61-RELATED"/>
    <property type="match status" value="1"/>
</dbReference>
<feature type="region of interest" description="Disordered" evidence="5">
    <location>
        <begin position="59"/>
        <end position="78"/>
    </location>
</feature>
<name>A0AAN9YBA0_9HEMI</name>
<dbReference type="SMART" id="SM00184">
    <property type="entry name" value="RING"/>
    <property type="match status" value="1"/>
</dbReference>
<feature type="domain" description="RING-type" evidence="7">
    <location>
        <begin position="87"/>
        <end position="133"/>
    </location>
</feature>